<evidence type="ECO:0000313" key="2">
    <source>
        <dbReference type="Proteomes" id="UP000604046"/>
    </source>
</evidence>
<gene>
    <name evidence="1" type="ORF">SNAT2548_LOCUS6096</name>
</gene>
<dbReference type="EMBL" id="CAJNDS010000402">
    <property type="protein sequence ID" value="CAE7202195.1"/>
    <property type="molecule type" value="Genomic_DNA"/>
</dbReference>
<dbReference type="AlphaFoldDB" id="A0A812JFQ8"/>
<proteinExistence type="predicted"/>
<keyword evidence="2" id="KW-1185">Reference proteome</keyword>
<name>A0A812JFQ8_9DINO</name>
<dbReference type="Proteomes" id="UP000604046">
    <property type="component" value="Unassembled WGS sequence"/>
</dbReference>
<sequence>MPELPSGVASIIGEALHADEALSLSQVDRKWFAELAQPSIWQRYLNGPPDLLARPVLSDRNTGALFTGPSVHPQNFRAIVAALRQPSWFRHYQGMKRLAGSGRLSQPKGLNSGVLRQLRQRLRSDVLNNELQGLQGKTTKRRRRSLELALQKLHSQRQQMRLEECGFQNGKRDSRSKTYIDLDVH</sequence>
<reference evidence="1" key="1">
    <citation type="submission" date="2021-02" db="EMBL/GenBank/DDBJ databases">
        <authorList>
            <person name="Dougan E. K."/>
            <person name="Rhodes N."/>
            <person name="Thang M."/>
            <person name="Chan C."/>
        </authorList>
    </citation>
    <scope>NUCLEOTIDE SEQUENCE</scope>
</reference>
<evidence type="ECO:0000313" key="1">
    <source>
        <dbReference type="EMBL" id="CAE7202195.1"/>
    </source>
</evidence>
<organism evidence="1 2">
    <name type="scientific">Symbiodinium natans</name>
    <dbReference type="NCBI Taxonomy" id="878477"/>
    <lineage>
        <taxon>Eukaryota</taxon>
        <taxon>Sar</taxon>
        <taxon>Alveolata</taxon>
        <taxon>Dinophyceae</taxon>
        <taxon>Suessiales</taxon>
        <taxon>Symbiodiniaceae</taxon>
        <taxon>Symbiodinium</taxon>
    </lineage>
</organism>
<dbReference type="OrthoDB" id="443899at2759"/>
<accession>A0A812JFQ8</accession>
<protein>
    <recommendedName>
        <fullName evidence="3">F-box domain-containing protein</fullName>
    </recommendedName>
</protein>
<comment type="caution">
    <text evidence="1">The sequence shown here is derived from an EMBL/GenBank/DDBJ whole genome shotgun (WGS) entry which is preliminary data.</text>
</comment>
<evidence type="ECO:0008006" key="3">
    <source>
        <dbReference type="Google" id="ProtNLM"/>
    </source>
</evidence>